<dbReference type="STRING" id="708187.A0A1Q8S8Y8"/>
<feature type="signal peptide" evidence="1">
    <location>
        <begin position="1"/>
        <end position="21"/>
    </location>
</feature>
<dbReference type="OrthoDB" id="5985073at2759"/>
<accession>A0A1Q8S8Y8</accession>
<dbReference type="AlphaFoldDB" id="A0A1Q8S8Y8"/>
<evidence type="ECO:0000313" key="2">
    <source>
        <dbReference type="EMBL" id="OLN97885.1"/>
    </source>
</evidence>
<organism evidence="2 3">
    <name type="scientific">Colletotrichum chlorophyti</name>
    <dbReference type="NCBI Taxonomy" id="708187"/>
    <lineage>
        <taxon>Eukaryota</taxon>
        <taxon>Fungi</taxon>
        <taxon>Dikarya</taxon>
        <taxon>Ascomycota</taxon>
        <taxon>Pezizomycotina</taxon>
        <taxon>Sordariomycetes</taxon>
        <taxon>Hypocreomycetidae</taxon>
        <taxon>Glomerellales</taxon>
        <taxon>Glomerellaceae</taxon>
        <taxon>Colletotrichum</taxon>
    </lineage>
</organism>
<keyword evidence="3" id="KW-1185">Reference proteome</keyword>
<protein>
    <submittedName>
        <fullName evidence="2">Uncharacterized protein</fullName>
    </submittedName>
</protein>
<reference evidence="2 3" key="1">
    <citation type="submission" date="2016-11" db="EMBL/GenBank/DDBJ databases">
        <title>Draft Genome Assembly of Colletotrichum chlorophyti a pathogen of herbaceous plants.</title>
        <authorList>
            <person name="Gan P."/>
            <person name="Narusaka M."/>
            <person name="Tsushima A."/>
            <person name="Narusaka Y."/>
            <person name="Takano Y."/>
            <person name="Shirasu K."/>
        </authorList>
    </citation>
    <scope>NUCLEOTIDE SEQUENCE [LARGE SCALE GENOMIC DNA]</scope>
    <source>
        <strain evidence="2 3">NTL11</strain>
    </source>
</reference>
<sequence>MFKLGLFFAGAWCLVAQSALAQQLPTIKTSYETLSLSGRCSEALYTTAVASSVGLLDQDGLLAVCDDTCRNSLVDFRAKISSSCGARIDTIQYSSMSYPATYIVDRYLYFHDVSCYKDRVSGDFCDAVVAGWGNETSGSEAHFCDDCWLGPMSVQLSSPIGYNTERADGFTSLTRSCSVDNYSTTTPPPYGDASAAALAGFTTTATATATATADTGSSAMEVTPPIYPLLELGTAFRPRCSLQKRDRQLNPHAPSTAEGCPEYQNFRPFELIRSQDANRDSEDLDDYGINGCRYTAIKHGIS</sequence>
<proteinExistence type="predicted"/>
<evidence type="ECO:0000313" key="3">
    <source>
        <dbReference type="Proteomes" id="UP000186583"/>
    </source>
</evidence>
<gene>
    <name evidence="2" type="ORF">CCHL11_02593</name>
</gene>
<dbReference type="Proteomes" id="UP000186583">
    <property type="component" value="Unassembled WGS sequence"/>
</dbReference>
<evidence type="ECO:0000256" key="1">
    <source>
        <dbReference type="SAM" id="SignalP"/>
    </source>
</evidence>
<dbReference type="EMBL" id="MPGH01000002">
    <property type="protein sequence ID" value="OLN97885.1"/>
    <property type="molecule type" value="Genomic_DNA"/>
</dbReference>
<comment type="caution">
    <text evidence="2">The sequence shown here is derived from an EMBL/GenBank/DDBJ whole genome shotgun (WGS) entry which is preliminary data.</text>
</comment>
<feature type="chain" id="PRO_5011960371" evidence="1">
    <location>
        <begin position="22"/>
        <end position="302"/>
    </location>
</feature>
<name>A0A1Q8S8Y8_9PEZI</name>
<keyword evidence="1" id="KW-0732">Signal</keyword>
<feature type="non-terminal residue" evidence="2">
    <location>
        <position position="302"/>
    </location>
</feature>